<organism evidence="6 7">
    <name type="scientific">Aquarana catesbeiana</name>
    <name type="common">American bullfrog</name>
    <name type="synonym">Rana catesbeiana</name>
    <dbReference type="NCBI Taxonomy" id="8400"/>
    <lineage>
        <taxon>Eukaryota</taxon>
        <taxon>Metazoa</taxon>
        <taxon>Chordata</taxon>
        <taxon>Craniata</taxon>
        <taxon>Vertebrata</taxon>
        <taxon>Euteleostomi</taxon>
        <taxon>Amphibia</taxon>
        <taxon>Batrachia</taxon>
        <taxon>Anura</taxon>
        <taxon>Neobatrachia</taxon>
        <taxon>Ranoidea</taxon>
        <taxon>Ranidae</taxon>
        <taxon>Aquarana</taxon>
    </lineage>
</organism>
<evidence type="ECO:0000256" key="2">
    <source>
        <dbReference type="ARBA" id="ARBA00007855"/>
    </source>
</evidence>
<evidence type="ECO:0000313" key="7">
    <source>
        <dbReference type="Proteomes" id="UP000228934"/>
    </source>
</evidence>
<sequence length="224" mass="24703">MMGESCKKCNRKRNVHVQEKKIPGKKRRFPATKILFCSNMSLITISSELCILLIQKNILVEDSVKDKEKLTEIFVQHAMPLPQRALPKSRWGKMMESKKGEKKHTQPLKSTESGRKRPLIVFDGSSTNTSIKVKKTENGDTAQTLDPLRMEKVNSTIRTEQPTSPVSKLCSPSAKAVNTGNNGQQARSPGTNASTGKVKTETPASAVKIKRAAPKEDSDVTVST</sequence>
<evidence type="ECO:0000313" key="6">
    <source>
        <dbReference type="EMBL" id="PIO34034.1"/>
    </source>
</evidence>
<name>A0A2G9S1R9_AQUCT</name>
<keyword evidence="4" id="KW-0539">Nucleus</keyword>
<reference evidence="7" key="1">
    <citation type="journal article" date="2017" name="Nat. Commun.">
        <title>The North American bullfrog draft genome provides insight into hormonal regulation of long noncoding RNA.</title>
        <authorList>
            <person name="Hammond S.A."/>
            <person name="Warren R.L."/>
            <person name="Vandervalk B.P."/>
            <person name="Kucuk E."/>
            <person name="Khan H."/>
            <person name="Gibb E.A."/>
            <person name="Pandoh P."/>
            <person name="Kirk H."/>
            <person name="Zhao Y."/>
            <person name="Jones M."/>
            <person name="Mungall A.J."/>
            <person name="Coope R."/>
            <person name="Pleasance S."/>
            <person name="Moore R.A."/>
            <person name="Holt R.A."/>
            <person name="Round J.M."/>
            <person name="Ohora S."/>
            <person name="Walle B.V."/>
            <person name="Veldhoen N."/>
            <person name="Helbing C.C."/>
            <person name="Birol I."/>
        </authorList>
    </citation>
    <scope>NUCLEOTIDE SEQUENCE [LARGE SCALE GENOMIC DNA]</scope>
</reference>
<feature type="compositionally biased region" description="Polar residues" evidence="5">
    <location>
        <begin position="176"/>
        <end position="197"/>
    </location>
</feature>
<dbReference type="Pfam" id="PF15323">
    <property type="entry name" value="Ashwin"/>
    <property type="match status" value="1"/>
</dbReference>
<proteinExistence type="inferred from homology"/>
<dbReference type="GO" id="GO:0048598">
    <property type="term" value="P:embryonic morphogenesis"/>
    <property type="evidence" value="ECO:0007669"/>
    <property type="project" value="InterPro"/>
</dbReference>
<keyword evidence="7" id="KW-1185">Reference proteome</keyword>
<dbReference type="GO" id="GO:0005634">
    <property type="term" value="C:nucleus"/>
    <property type="evidence" value="ECO:0007669"/>
    <property type="project" value="UniProtKB-SubCell"/>
</dbReference>
<dbReference type="PANTHER" id="PTHR28359">
    <property type="entry name" value="ASHWIN"/>
    <property type="match status" value="1"/>
</dbReference>
<dbReference type="PANTHER" id="PTHR28359:SF1">
    <property type="entry name" value="ASHWIN"/>
    <property type="match status" value="1"/>
</dbReference>
<dbReference type="GO" id="GO:0072669">
    <property type="term" value="C:tRNA-splicing ligase complex"/>
    <property type="evidence" value="ECO:0007669"/>
    <property type="project" value="InterPro"/>
</dbReference>
<dbReference type="AlphaFoldDB" id="A0A2G9S1R9"/>
<evidence type="ECO:0000256" key="5">
    <source>
        <dbReference type="SAM" id="MobiDB-lite"/>
    </source>
</evidence>
<gene>
    <name evidence="6" type="ORF">AB205_0166300</name>
</gene>
<evidence type="ECO:0000256" key="1">
    <source>
        <dbReference type="ARBA" id="ARBA00004123"/>
    </source>
</evidence>
<feature type="compositionally biased region" description="Polar residues" evidence="5">
    <location>
        <begin position="153"/>
        <end position="166"/>
    </location>
</feature>
<evidence type="ECO:0000256" key="4">
    <source>
        <dbReference type="ARBA" id="ARBA00023242"/>
    </source>
</evidence>
<comment type="similarity">
    <text evidence="2">Belongs to the ashwin family.</text>
</comment>
<feature type="region of interest" description="Disordered" evidence="5">
    <location>
        <begin position="89"/>
        <end position="224"/>
    </location>
</feature>
<comment type="subcellular location">
    <subcellularLocation>
        <location evidence="1">Nucleus</location>
    </subcellularLocation>
</comment>
<dbReference type="Proteomes" id="UP000228934">
    <property type="component" value="Unassembled WGS sequence"/>
</dbReference>
<dbReference type="OrthoDB" id="10071059at2759"/>
<dbReference type="EMBL" id="KV929230">
    <property type="protein sequence ID" value="PIO34034.1"/>
    <property type="molecule type" value="Genomic_DNA"/>
</dbReference>
<accession>A0A2G9S1R9</accession>
<protein>
    <recommendedName>
        <fullName evidence="3">Ashwin</fullName>
    </recommendedName>
</protein>
<dbReference type="InterPro" id="IPR024887">
    <property type="entry name" value="Ashwin"/>
</dbReference>
<evidence type="ECO:0000256" key="3">
    <source>
        <dbReference type="ARBA" id="ARBA00015134"/>
    </source>
</evidence>